<comment type="caution">
    <text evidence="1">The sequence shown here is derived from an EMBL/GenBank/DDBJ whole genome shotgun (WGS) entry which is preliminary data.</text>
</comment>
<organism evidence="1">
    <name type="scientific">Coralloluteibacterium stylophorae</name>
    <dbReference type="NCBI Taxonomy" id="1776034"/>
    <lineage>
        <taxon>Bacteria</taxon>
        <taxon>Pseudomonadati</taxon>
        <taxon>Pseudomonadota</taxon>
        <taxon>Gammaproteobacteria</taxon>
        <taxon>Lysobacterales</taxon>
        <taxon>Lysobacteraceae</taxon>
        <taxon>Coralloluteibacterium</taxon>
    </lineage>
</organism>
<reference evidence="2 3" key="1">
    <citation type="journal article" date="2021" name="Microbiol. Resour. Announc.">
        <title>Draft Genome Sequence of Coralloluteibacterium stylophorae LMG 29479T.</title>
        <authorList>
            <person name="Karlyshev A.V."/>
            <person name="Kudryashova E.B."/>
            <person name="Ariskina E.V."/>
            <person name="Conroy A.P."/>
            <person name="Abidueva E.Y."/>
        </authorList>
    </citation>
    <scope>NUCLEOTIDE SEQUENCE [LARGE SCALE GENOMIC DNA]</scope>
    <source>
        <strain evidence="2 3">LMG 29479</strain>
    </source>
</reference>
<dbReference type="GO" id="GO:0005829">
    <property type="term" value="C:cytosol"/>
    <property type="evidence" value="ECO:0007669"/>
    <property type="project" value="TreeGrafter"/>
</dbReference>
<keyword evidence="3" id="KW-1185">Reference proteome</keyword>
<name>A0A8J7VVM6_9GAMM</name>
<accession>A0A8J7VVM6</accession>
<dbReference type="Gene3D" id="1.10.472.150">
    <property type="entry name" value="Glucose-regulated metallo-peptidase M90, N-terminal domain"/>
    <property type="match status" value="1"/>
</dbReference>
<proteinExistence type="predicted"/>
<dbReference type="EMBL" id="JAGQFT010000074">
    <property type="protein sequence ID" value="MBR0562771.1"/>
    <property type="molecule type" value="Genomic_DNA"/>
</dbReference>
<dbReference type="Gene3D" id="3.40.390.10">
    <property type="entry name" value="Collagenase (Catalytic Domain)"/>
    <property type="match status" value="1"/>
</dbReference>
<dbReference type="GO" id="GO:0004177">
    <property type="term" value="F:aminopeptidase activity"/>
    <property type="evidence" value="ECO:0007669"/>
    <property type="project" value="TreeGrafter"/>
</dbReference>
<dbReference type="RefSeq" id="WP_211926717.1">
    <property type="nucleotide sequence ID" value="NZ_JAGQFT020000009.1"/>
</dbReference>
<evidence type="ECO:0000313" key="2">
    <source>
        <dbReference type="EMBL" id="MBS7458209.1"/>
    </source>
</evidence>
<gene>
    <name evidence="2" type="ORF">KB893_013800</name>
    <name evidence="1" type="ORF">KB893_09625</name>
</gene>
<protein>
    <submittedName>
        <fullName evidence="1">Zinc-dependent peptidase</fullName>
    </submittedName>
</protein>
<dbReference type="Pfam" id="PF06167">
    <property type="entry name" value="Peptidase_M90"/>
    <property type="match status" value="1"/>
</dbReference>
<evidence type="ECO:0000313" key="3">
    <source>
        <dbReference type="Proteomes" id="UP000675747"/>
    </source>
</evidence>
<dbReference type="PANTHER" id="PTHR30164">
    <property type="entry name" value="MTFA PEPTIDASE"/>
    <property type="match status" value="1"/>
</dbReference>
<dbReference type="EMBL" id="JAGQFT020000009">
    <property type="protein sequence ID" value="MBS7458209.1"/>
    <property type="molecule type" value="Genomic_DNA"/>
</dbReference>
<dbReference type="AlphaFoldDB" id="A0A8J7VVM6"/>
<evidence type="ECO:0000313" key="1">
    <source>
        <dbReference type="EMBL" id="MBR0562771.1"/>
    </source>
</evidence>
<sequence>MAAPTPQLGDAEWRHVCADVALVGRLDAERQARLRALAARFLATKTVTAAGALTLDARQRHVLAALCCLPVLEFGFDGLRGWSQLIVYPDAFRVNRSHHDDATGVLTEWEDELAGEAWSDGPLILSWRDVEGDLDDPEGGCCVAVHEVAHKLDLLDGVLDGTPLLPRDWQRAWARDFQQAYDAFCADVDAGDDRGIDAYAAEGPDEFFAVTSEYHFSAPALLRGAMPAVADHLHRFYGRSPFA</sequence>
<dbReference type="SUPFAM" id="SSF55486">
    <property type="entry name" value="Metalloproteases ('zincins'), catalytic domain"/>
    <property type="match status" value="1"/>
</dbReference>
<dbReference type="InterPro" id="IPR042252">
    <property type="entry name" value="MtfA_N"/>
</dbReference>
<dbReference type="CDD" id="cd20169">
    <property type="entry name" value="Peptidase_M90_mtfA"/>
    <property type="match status" value="1"/>
</dbReference>
<reference evidence="1" key="2">
    <citation type="submission" date="2021-04" db="EMBL/GenBank/DDBJ databases">
        <authorList>
            <person name="Karlyshev A.V."/>
        </authorList>
    </citation>
    <scope>NUCLEOTIDE SEQUENCE</scope>
    <source>
        <strain evidence="1">LMG 29479</strain>
    </source>
</reference>
<dbReference type="GO" id="GO:0008237">
    <property type="term" value="F:metallopeptidase activity"/>
    <property type="evidence" value="ECO:0007669"/>
    <property type="project" value="InterPro"/>
</dbReference>
<dbReference type="Proteomes" id="UP000675747">
    <property type="component" value="Unassembled WGS sequence"/>
</dbReference>
<dbReference type="PANTHER" id="PTHR30164:SF2">
    <property type="entry name" value="PROTEIN MTFA"/>
    <property type="match status" value="1"/>
</dbReference>
<dbReference type="InterPro" id="IPR024079">
    <property type="entry name" value="MetalloPept_cat_dom_sf"/>
</dbReference>
<dbReference type="InterPro" id="IPR010384">
    <property type="entry name" value="MtfA_fam"/>
</dbReference>